<sequence>MDCIMFMFLVFLMYPGGEVQCTTPGASVTTNVPTQQPSTNVVTSMSTTVGITSGSTAAAGNTSGSTASGSTASRSTDGVTATQGPVIPRFQVKTSAGDVCMLLVFNATIKLSYLTTDFDRRYNTLPVTDAADYEGSCEGDGPRNFTLWYPSKDRYCVSWTLSFPEATDTTYFNNNTVIFHYIGSCFEPDAGFYNKTRTANTWDPTYEGTIGKTYKCDSLRVPGASTSQFIMENVMFQPFADKSSDKGHFGEVETCPEVTAPPPTTTKKPFPTLPSPFDTNWIIGIVIGCLGVIISVIVLVAAIMTKRKRSRVPYANIQ</sequence>
<feature type="region of interest" description="Disordered" evidence="7">
    <location>
        <begin position="54"/>
        <end position="80"/>
    </location>
</feature>
<keyword evidence="5 8" id="KW-0472">Membrane</keyword>
<dbReference type="GO" id="GO:0005886">
    <property type="term" value="C:plasma membrane"/>
    <property type="evidence" value="ECO:0007669"/>
    <property type="project" value="TreeGrafter"/>
</dbReference>
<dbReference type="AlphaFoldDB" id="A0A914BIN0"/>
<feature type="compositionally biased region" description="Low complexity" evidence="7">
    <location>
        <begin position="54"/>
        <end position="76"/>
    </location>
</feature>
<keyword evidence="2 8" id="KW-0812">Transmembrane</keyword>
<evidence type="ECO:0000256" key="8">
    <source>
        <dbReference type="SAM" id="Phobius"/>
    </source>
</evidence>
<keyword evidence="4 8" id="KW-1133">Transmembrane helix</keyword>
<dbReference type="GO" id="GO:0005765">
    <property type="term" value="C:lysosomal membrane"/>
    <property type="evidence" value="ECO:0007669"/>
    <property type="project" value="TreeGrafter"/>
</dbReference>
<dbReference type="GO" id="GO:0031902">
    <property type="term" value="C:late endosome membrane"/>
    <property type="evidence" value="ECO:0007669"/>
    <property type="project" value="TreeGrafter"/>
</dbReference>
<feature type="signal peptide" evidence="9">
    <location>
        <begin position="1"/>
        <end position="19"/>
    </location>
</feature>
<dbReference type="InterPro" id="IPR002000">
    <property type="entry name" value="Lysosome-assoc_membr_glycop"/>
</dbReference>
<reference evidence="10" key="1">
    <citation type="submission" date="2022-11" db="UniProtKB">
        <authorList>
            <consortium name="EnsemblMetazoa"/>
        </authorList>
    </citation>
    <scope>IDENTIFICATION</scope>
</reference>
<protein>
    <submittedName>
        <fullName evidence="10">Uncharacterized protein</fullName>
    </submittedName>
</protein>
<evidence type="ECO:0000256" key="5">
    <source>
        <dbReference type="ARBA" id="ARBA00023136"/>
    </source>
</evidence>
<dbReference type="GeneID" id="119743620"/>
<evidence type="ECO:0000256" key="7">
    <source>
        <dbReference type="SAM" id="MobiDB-lite"/>
    </source>
</evidence>
<accession>A0A914BIN0</accession>
<dbReference type="OrthoDB" id="6248302at2759"/>
<evidence type="ECO:0000313" key="10">
    <source>
        <dbReference type="EnsemblMetazoa" id="XP_038075959.1"/>
    </source>
</evidence>
<keyword evidence="11" id="KW-1185">Reference proteome</keyword>
<evidence type="ECO:0000313" key="11">
    <source>
        <dbReference type="Proteomes" id="UP000887568"/>
    </source>
</evidence>
<name>A0A914BIN0_PATMI</name>
<feature type="transmembrane region" description="Helical" evidence="8">
    <location>
        <begin position="281"/>
        <end position="304"/>
    </location>
</feature>
<feature type="chain" id="PRO_5037869618" evidence="9">
    <location>
        <begin position="20"/>
        <end position="318"/>
    </location>
</feature>
<dbReference type="EnsemblMetazoa" id="XM_038220031.1">
    <property type="protein sequence ID" value="XP_038075959.1"/>
    <property type="gene ID" value="LOC119743620"/>
</dbReference>
<dbReference type="PANTHER" id="PTHR11506:SF35">
    <property type="entry name" value="LYSOSOME-ASSOCIATED MEMBRANE GLYCOPROTEIN 5"/>
    <property type="match status" value="1"/>
</dbReference>
<keyword evidence="3 9" id="KW-0732">Signal</keyword>
<dbReference type="PANTHER" id="PTHR11506">
    <property type="entry name" value="LYSOSOME-ASSOCIATED MEMBRANE GLYCOPROTEIN"/>
    <property type="match status" value="1"/>
</dbReference>
<comment type="subcellular location">
    <subcellularLocation>
        <location evidence="1">Cell membrane</location>
        <topology evidence="1">Single-pass type I membrane protein</topology>
    </subcellularLocation>
</comment>
<dbReference type="Gene3D" id="2.40.160.110">
    <property type="match status" value="1"/>
</dbReference>
<organism evidence="10 11">
    <name type="scientific">Patiria miniata</name>
    <name type="common">Bat star</name>
    <name type="synonym">Asterina miniata</name>
    <dbReference type="NCBI Taxonomy" id="46514"/>
    <lineage>
        <taxon>Eukaryota</taxon>
        <taxon>Metazoa</taxon>
        <taxon>Echinodermata</taxon>
        <taxon>Eleutherozoa</taxon>
        <taxon>Asterozoa</taxon>
        <taxon>Asteroidea</taxon>
        <taxon>Valvatacea</taxon>
        <taxon>Valvatida</taxon>
        <taxon>Asterinidae</taxon>
        <taxon>Patiria</taxon>
    </lineage>
</organism>
<dbReference type="GO" id="GO:0072594">
    <property type="term" value="P:establishment of protein localization to organelle"/>
    <property type="evidence" value="ECO:0007669"/>
    <property type="project" value="TreeGrafter"/>
</dbReference>
<keyword evidence="6" id="KW-0325">Glycoprotein</keyword>
<evidence type="ECO:0000256" key="2">
    <source>
        <dbReference type="ARBA" id="ARBA00022692"/>
    </source>
</evidence>
<dbReference type="RefSeq" id="XP_038075959.1">
    <property type="nucleotide sequence ID" value="XM_038220031.1"/>
</dbReference>
<evidence type="ECO:0000256" key="9">
    <source>
        <dbReference type="SAM" id="SignalP"/>
    </source>
</evidence>
<evidence type="ECO:0000256" key="6">
    <source>
        <dbReference type="ARBA" id="ARBA00023180"/>
    </source>
</evidence>
<evidence type="ECO:0000256" key="4">
    <source>
        <dbReference type="ARBA" id="ARBA00022989"/>
    </source>
</evidence>
<proteinExistence type="predicted"/>
<dbReference type="Proteomes" id="UP000887568">
    <property type="component" value="Unplaced"/>
</dbReference>
<evidence type="ECO:0000256" key="3">
    <source>
        <dbReference type="ARBA" id="ARBA00022729"/>
    </source>
</evidence>
<evidence type="ECO:0000256" key="1">
    <source>
        <dbReference type="ARBA" id="ARBA00004251"/>
    </source>
</evidence>